<evidence type="ECO:0000313" key="6">
    <source>
        <dbReference type="Proteomes" id="UP000248706"/>
    </source>
</evidence>
<comment type="caution">
    <text evidence="5">The sequence shown here is derived from an EMBL/GenBank/DDBJ whole genome shotgun (WGS) entry which is preliminary data.</text>
</comment>
<dbReference type="SUPFAM" id="SSF101478">
    <property type="entry name" value="ADP-ribosylglycohydrolase"/>
    <property type="match status" value="1"/>
</dbReference>
<evidence type="ECO:0000313" key="5">
    <source>
        <dbReference type="EMBL" id="RAQ96629.1"/>
    </source>
</evidence>
<feature type="binding site" evidence="3">
    <location>
        <position position="346"/>
    </location>
    <ligand>
        <name>Mg(2+)</name>
        <dbReference type="ChEBI" id="CHEBI:18420"/>
        <label>1</label>
    </ligand>
</feature>
<keyword evidence="2" id="KW-0378">Hydrolase</keyword>
<evidence type="ECO:0000256" key="3">
    <source>
        <dbReference type="PIRSR" id="PIRSR605502-1"/>
    </source>
</evidence>
<organism evidence="5 6">
    <name type="scientific">Thermogemmatispora tikiterensis</name>
    <dbReference type="NCBI Taxonomy" id="1825093"/>
    <lineage>
        <taxon>Bacteria</taxon>
        <taxon>Bacillati</taxon>
        <taxon>Chloroflexota</taxon>
        <taxon>Ktedonobacteria</taxon>
        <taxon>Thermogemmatisporales</taxon>
        <taxon>Thermogemmatisporaceae</taxon>
        <taxon>Thermogemmatispora</taxon>
    </lineage>
</organism>
<feature type="region of interest" description="Disordered" evidence="4">
    <location>
        <begin position="1"/>
        <end position="27"/>
    </location>
</feature>
<keyword evidence="3" id="KW-0460">Magnesium</keyword>
<feature type="binding site" evidence="3">
    <location>
        <position position="92"/>
    </location>
    <ligand>
        <name>Mg(2+)</name>
        <dbReference type="ChEBI" id="CHEBI:18420"/>
        <label>1</label>
    </ligand>
</feature>
<dbReference type="Proteomes" id="UP000248706">
    <property type="component" value="Unassembled WGS sequence"/>
</dbReference>
<dbReference type="InterPro" id="IPR036705">
    <property type="entry name" value="Ribosyl_crysJ1_sf"/>
</dbReference>
<feature type="binding site" evidence="3">
    <location>
        <position position="345"/>
    </location>
    <ligand>
        <name>Mg(2+)</name>
        <dbReference type="ChEBI" id="CHEBI:18420"/>
        <label>1</label>
    </ligand>
</feature>
<protein>
    <recommendedName>
        <fullName evidence="7">ADP-ribosylglycohydrolase</fullName>
    </recommendedName>
</protein>
<evidence type="ECO:0000256" key="4">
    <source>
        <dbReference type="SAM" id="MobiDB-lite"/>
    </source>
</evidence>
<feature type="binding site" evidence="3">
    <location>
        <position position="91"/>
    </location>
    <ligand>
        <name>Mg(2+)</name>
        <dbReference type="ChEBI" id="CHEBI:18420"/>
        <label>1</label>
    </ligand>
</feature>
<feature type="binding site" evidence="3">
    <location>
        <position position="90"/>
    </location>
    <ligand>
        <name>Mg(2+)</name>
        <dbReference type="ChEBI" id="CHEBI:18420"/>
        <label>1</label>
    </ligand>
</feature>
<dbReference type="InterPro" id="IPR050792">
    <property type="entry name" value="ADP-ribosylglycohydrolase"/>
</dbReference>
<gene>
    <name evidence="5" type="ORF">A4R35_13885</name>
</gene>
<dbReference type="AlphaFoldDB" id="A0A328VHW5"/>
<evidence type="ECO:0000256" key="1">
    <source>
        <dbReference type="ARBA" id="ARBA00010702"/>
    </source>
</evidence>
<dbReference type="InterPro" id="IPR005502">
    <property type="entry name" value="Ribosyl_crysJ1"/>
</dbReference>
<feature type="binding site" evidence="3">
    <location>
        <position position="343"/>
    </location>
    <ligand>
        <name>Mg(2+)</name>
        <dbReference type="ChEBI" id="CHEBI:18420"/>
        <label>1</label>
    </ligand>
</feature>
<dbReference type="GO" id="GO:0046872">
    <property type="term" value="F:metal ion binding"/>
    <property type="evidence" value="ECO:0007669"/>
    <property type="project" value="UniProtKB-KW"/>
</dbReference>
<dbReference type="Gene3D" id="1.10.4080.10">
    <property type="entry name" value="ADP-ribosylation/Crystallin J1"/>
    <property type="match status" value="1"/>
</dbReference>
<evidence type="ECO:0000256" key="2">
    <source>
        <dbReference type="ARBA" id="ARBA00022801"/>
    </source>
</evidence>
<dbReference type="PANTHER" id="PTHR16222">
    <property type="entry name" value="ADP-RIBOSYLGLYCOHYDROLASE"/>
    <property type="match status" value="1"/>
</dbReference>
<evidence type="ECO:0008006" key="7">
    <source>
        <dbReference type="Google" id="ProtNLM"/>
    </source>
</evidence>
<sequence length="497" mass="56052">MGRITTEPEMEEPERQHPPRRPSVPPRERFEGAMLYGSIGDALGWPTEFLIAGSRQCSFELPVQRFVPWTKRVGGQWWGYEDAIGPGEYSDDTQLMLAVARSIDEAGHFIPEYFAYIELPLWLQYERGGGRTVKTAARKLLTRRASWLNNFYQQKDLDYRQAGANGAAMRNLPIALVHVHNKRELIRDSFYNAIITHGHPRAILGTILFGLAVHCALTLSEPPPPPLFIECILDGLRQVPQVIRSDQRLQHWLHTWNRGLLNKELNFAQLYQSTLHEAVHYLKQIPAFLPRDPKDYYTFVGALDRQTKGSGIATVCVAIYLFLKYLHQPQQGIVVAVNTFGSDTDTTALFLGSLLGAFHGLKAIPPTLLDEVQDRHFLLDLARHLHTIAEAAASSTESTAVTSDREASYFSILSWEVAFHEMFHGEYQDGDRLIHPALGSGAIQSQEEQPLRRDGYVARLVRVLFKCGQTCVFHSRVKEDGSPSESLASEVVRALQE</sequence>
<reference evidence="5 6" key="1">
    <citation type="submission" date="2016-08" db="EMBL/GenBank/DDBJ databases">
        <title>Analysis of Carbohydrate Active Enzymes in Thermogemmatispora T81 Reveals Carbohydrate Degradation Ability.</title>
        <authorList>
            <person name="Tomazini A."/>
            <person name="Lal S."/>
            <person name="Stott M."/>
            <person name="Henrissat B."/>
            <person name="Polikarpov I."/>
            <person name="Sparling R."/>
            <person name="Levin D.B."/>
        </authorList>
    </citation>
    <scope>NUCLEOTIDE SEQUENCE [LARGE SCALE GENOMIC DNA]</scope>
    <source>
        <strain evidence="5 6">T81</strain>
    </source>
</reference>
<keyword evidence="3" id="KW-0479">Metal-binding</keyword>
<accession>A0A328VHW5</accession>
<keyword evidence="6" id="KW-1185">Reference proteome</keyword>
<dbReference type="GO" id="GO:0016787">
    <property type="term" value="F:hydrolase activity"/>
    <property type="evidence" value="ECO:0007669"/>
    <property type="project" value="UniProtKB-KW"/>
</dbReference>
<dbReference type="EMBL" id="MCIF01000002">
    <property type="protein sequence ID" value="RAQ96629.1"/>
    <property type="molecule type" value="Genomic_DNA"/>
</dbReference>
<comment type="cofactor">
    <cofactor evidence="3">
        <name>Mg(2+)</name>
        <dbReference type="ChEBI" id="CHEBI:18420"/>
    </cofactor>
    <text evidence="3">Binds 2 magnesium ions per subunit.</text>
</comment>
<dbReference type="Pfam" id="PF03747">
    <property type="entry name" value="ADP_ribosyl_GH"/>
    <property type="match status" value="1"/>
</dbReference>
<dbReference type="PANTHER" id="PTHR16222:SF24">
    <property type="entry name" value="ADP-RIBOSYLHYDROLASE ARH3"/>
    <property type="match status" value="1"/>
</dbReference>
<comment type="similarity">
    <text evidence="1">Belongs to the ADP-ribosylglycohydrolase family.</text>
</comment>
<proteinExistence type="inferred from homology"/>
<name>A0A328VHW5_9CHLR</name>